<reference evidence="3" key="1">
    <citation type="submission" date="2016-06" db="UniProtKB">
        <authorList>
            <consortium name="WormBaseParasite"/>
        </authorList>
    </citation>
    <scope>IDENTIFICATION</scope>
</reference>
<keyword evidence="2" id="KW-1185">Reference proteome</keyword>
<proteinExistence type="predicted"/>
<reference evidence="1 2" key="2">
    <citation type="submission" date="2018-11" db="EMBL/GenBank/DDBJ databases">
        <authorList>
            <consortium name="Pathogen Informatics"/>
        </authorList>
    </citation>
    <scope>NUCLEOTIDE SEQUENCE [LARGE SCALE GENOMIC DNA]</scope>
    <source>
        <strain evidence="1">Dakar</strain>
        <strain evidence="2">Dakar, Senegal</strain>
    </source>
</reference>
<accession>A0A183KZ33</accession>
<name>A0A183KZ33_9TREM</name>
<evidence type="ECO:0000313" key="2">
    <source>
        <dbReference type="Proteomes" id="UP000279833"/>
    </source>
</evidence>
<dbReference type="PANTHER" id="PTHR19446">
    <property type="entry name" value="REVERSE TRANSCRIPTASES"/>
    <property type="match status" value="1"/>
</dbReference>
<evidence type="ECO:0000313" key="1">
    <source>
        <dbReference type="EMBL" id="VDP71857.1"/>
    </source>
</evidence>
<gene>
    <name evidence="1" type="ORF">SCUD_LOCUS20331</name>
</gene>
<organism evidence="3">
    <name type="scientific">Schistosoma curassoni</name>
    <dbReference type="NCBI Taxonomy" id="6186"/>
    <lineage>
        <taxon>Eukaryota</taxon>
        <taxon>Metazoa</taxon>
        <taxon>Spiralia</taxon>
        <taxon>Lophotrochozoa</taxon>
        <taxon>Platyhelminthes</taxon>
        <taxon>Trematoda</taxon>
        <taxon>Digenea</taxon>
        <taxon>Strigeidida</taxon>
        <taxon>Schistosomatoidea</taxon>
        <taxon>Schistosomatidae</taxon>
        <taxon>Schistosoma</taxon>
    </lineage>
</organism>
<dbReference type="AlphaFoldDB" id="A0A183KZ33"/>
<protein>
    <submittedName>
        <fullName evidence="3">Asp_Arg_Hydrox domain-containing protein</fullName>
    </submittedName>
</protein>
<dbReference type="WBParaSite" id="SCUD_0002033301-mRNA-1">
    <property type="protein sequence ID" value="SCUD_0002033301-mRNA-1"/>
    <property type="gene ID" value="SCUD_0002033301"/>
</dbReference>
<evidence type="ECO:0000313" key="3">
    <source>
        <dbReference type="WBParaSite" id="SCUD_0002033301-mRNA-1"/>
    </source>
</evidence>
<dbReference type="EMBL" id="UZAK01044068">
    <property type="protein sequence ID" value="VDP71857.1"/>
    <property type="molecule type" value="Genomic_DNA"/>
</dbReference>
<sequence>MLLLTIKATITLGTRDVWKIWETVEHLEELLSRPAQLNPPDIEAAPTDFPIDATPPTPEEMRMTIRQINNGKRVGLDILPAKALKSDIEANAKMFHVLFRNIWEEQQMPTYWKEGHLTKIPKKGDLSKCGNYRGITLRSVPLCKLFRHYGVPEKNVNILNLYNGLHCNVVHRGQLTDAFQVKISVRKVCILSLFLFWCATVL</sequence>
<dbReference type="Proteomes" id="UP000279833">
    <property type="component" value="Unassembled WGS sequence"/>
</dbReference>